<protein>
    <recommendedName>
        <fullName evidence="1">non-specific serine/threonine protein kinase</fullName>
        <ecNumber evidence="1">2.7.11.1</ecNumber>
    </recommendedName>
</protein>
<dbReference type="Gene3D" id="3.30.200.20">
    <property type="entry name" value="Phosphorylase Kinase, domain 1"/>
    <property type="match status" value="1"/>
</dbReference>
<evidence type="ECO:0000259" key="6">
    <source>
        <dbReference type="PROSITE" id="PS50011"/>
    </source>
</evidence>
<dbReference type="GO" id="GO:0035556">
    <property type="term" value="P:intracellular signal transduction"/>
    <property type="evidence" value="ECO:0000318"/>
    <property type="project" value="GO_Central"/>
</dbReference>
<dbReference type="SUPFAM" id="SSF56112">
    <property type="entry name" value="Protein kinase-like (PK-like)"/>
    <property type="match status" value="1"/>
</dbReference>
<organism evidence="7 8">
    <name type="scientific">Spinacia oleracea</name>
    <name type="common">Spinach</name>
    <dbReference type="NCBI Taxonomy" id="3562"/>
    <lineage>
        <taxon>Eukaryota</taxon>
        <taxon>Viridiplantae</taxon>
        <taxon>Streptophyta</taxon>
        <taxon>Embryophyta</taxon>
        <taxon>Tracheophyta</taxon>
        <taxon>Spermatophyta</taxon>
        <taxon>Magnoliopsida</taxon>
        <taxon>eudicotyledons</taxon>
        <taxon>Gunneridae</taxon>
        <taxon>Pentapetalae</taxon>
        <taxon>Caryophyllales</taxon>
        <taxon>Chenopodiaceae</taxon>
        <taxon>Chenopodioideae</taxon>
        <taxon>Anserineae</taxon>
        <taxon>Spinacia</taxon>
    </lineage>
</organism>
<reference evidence="7" key="1">
    <citation type="journal article" date="2021" name="Nat. Commun.">
        <title>Genomic analyses provide insights into spinach domestication and the genetic basis of agronomic traits.</title>
        <authorList>
            <person name="Cai X."/>
            <person name="Sun X."/>
            <person name="Xu C."/>
            <person name="Sun H."/>
            <person name="Wang X."/>
            <person name="Ge C."/>
            <person name="Zhang Z."/>
            <person name="Wang Q."/>
            <person name="Fei Z."/>
            <person name="Jiao C."/>
            <person name="Wang Q."/>
        </authorList>
    </citation>
    <scope>NUCLEOTIDE SEQUENCE [LARGE SCALE GENOMIC DNA]</scope>
    <source>
        <strain evidence="7">cv. Varoflay</strain>
    </source>
</reference>
<dbReference type="PROSITE" id="PS00108">
    <property type="entry name" value="PROTEIN_KINASE_ST"/>
    <property type="match status" value="1"/>
</dbReference>
<dbReference type="InterPro" id="IPR011009">
    <property type="entry name" value="Kinase-like_dom_sf"/>
</dbReference>
<dbReference type="PANTHER" id="PTHR13902">
    <property type="entry name" value="SERINE/THREONINE-PROTEIN KINASE WNK WITH NO LYSINE -RELATED"/>
    <property type="match status" value="1"/>
</dbReference>
<dbReference type="GO" id="GO:0005737">
    <property type="term" value="C:cytoplasm"/>
    <property type="evidence" value="ECO:0000318"/>
    <property type="project" value="GO_Central"/>
</dbReference>
<gene>
    <name evidence="8" type="primary">LOC110782209</name>
</gene>
<dbReference type="Gene3D" id="1.10.510.10">
    <property type="entry name" value="Transferase(Phosphotransferase) domain 1"/>
    <property type="match status" value="1"/>
</dbReference>
<dbReference type="InterPro" id="IPR050588">
    <property type="entry name" value="WNK_Ser-Thr_kinase"/>
</dbReference>
<proteinExistence type="predicted"/>
<comment type="catalytic activity">
    <reaction evidence="5">
        <text>L-seryl-[protein] + ATP = O-phospho-L-seryl-[protein] + ADP + H(+)</text>
        <dbReference type="Rhea" id="RHEA:17989"/>
        <dbReference type="Rhea" id="RHEA-COMP:9863"/>
        <dbReference type="Rhea" id="RHEA-COMP:11604"/>
        <dbReference type="ChEBI" id="CHEBI:15378"/>
        <dbReference type="ChEBI" id="CHEBI:29999"/>
        <dbReference type="ChEBI" id="CHEBI:30616"/>
        <dbReference type="ChEBI" id="CHEBI:83421"/>
        <dbReference type="ChEBI" id="CHEBI:456216"/>
        <dbReference type="EC" id="2.7.11.1"/>
    </reaction>
</comment>
<evidence type="ECO:0000313" key="7">
    <source>
        <dbReference type="Proteomes" id="UP000813463"/>
    </source>
</evidence>
<name>A0A9R0I3X6_SPIOL</name>
<dbReference type="InterPro" id="IPR000719">
    <property type="entry name" value="Prot_kinase_dom"/>
</dbReference>
<evidence type="ECO:0000256" key="4">
    <source>
        <dbReference type="ARBA" id="ARBA00047899"/>
    </source>
</evidence>
<evidence type="ECO:0000256" key="2">
    <source>
        <dbReference type="ARBA" id="ARBA00022527"/>
    </source>
</evidence>
<evidence type="ECO:0000256" key="3">
    <source>
        <dbReference type="ARBA" id="ARBA00022777"/>
    </source>
</evidence>
<dbReference type="RefSeq" id="XP_021842027.2">
    <property type="nucleotide sequence ID" value="XM_021986335.2"/>
</dbReference>
<feature type="domain" description="Protein kinase" evidence="6">
    <location>
        <begin position="19"/>
        <end position="278"/>
    </location>
</feature>
<evidence type="ECO:0000256" key="5">
    <source>
        <dbReference type="ARBA" id="ARBA00048679"/>
    </source>
</evidence>
<dbReference type="Proteomes" id="UP000813463">
    <property type="component" value="Chromosome 2"/>
</dbReference>
<evidence type="ECO:0000256" key="1">
    <source>
        <dbReference type="ARBA" id="ARBA00012513"/>
    </source>
</evidence>
<sequence length="403" mass="45688">MSSSSVLQVAERDPTRQYVRYNEMLGKGLQKRVYKGFDEVNGIEIAWSVVVLKDKILNSASNLYHMIAEANMMKLLDHKNIVKCYHFWIDYSNSKIHLITEPFSSETLNHYIVKHVPVNHTSTKNWCRQILNGLNYLHTHDPPIAHRDVKLMNIFVDGDSGTVKLGDFGFAKLIETGSSLQGRYGTKLFMAPEIYRGNYNEMVDIHSFGMCVILMVTRVIPYIECKNKDEFYAKIKGSVKQNVLNKVTDPQIKEFLDMCLAPASARSSAIELLNHPFLAVVSQVESSMSQVELSMSQVTRAQVDRLLQLNQKLMMSEELLDYNLGNLFSENPSDVEYDDDDEVGLAVCDDEHDPIPTHEILIEQSFPSLSFFEFMGDEDESEAENNGMLSCLGKLLSSVCSNL</sequence>
<dbReference type="Pfam" id="PF00069">
    <property type="entry name" value="Pkinase"/>
    <property type="match status" value="1"/>
</dbReference>
<dbReference type="KEGG" id="soe:110782209"/>
<dbReference type="PROSITE" id="PS50011">
    <property type="entry name" value="PROTEIN_KINASE_DOM"/>
    <property type="match status" value="1"/>
</dbReference>
<dbReference type="AlphaFoldDB" id="A0A9R0I3X6"/>
<dbReference type="GO" id="GO:0005524">
    <property type="term" value="F:ATP binding"/>
    <property type="evidence" value="ECO:0007669"/>
    <property type="project" value="UniProtKB-KW"/>
</dbReference>
<keyword evidence="2" id="KW-0723">Serine/threonine-protein kinase</keyword>
<dbReference type="GeneID" id="110782209"/>
<dbReference type="InterPro" id="IPR008271">
    <property type="entry name" value="Ser/Thr_kinase_AS"/>
</dbReference>
<evidence type="ECO:0000313" key="8">
    <source>
        <dbReference type="RefSeq" id="XP_021842027.2"/>
    </source>
</evidence>
<keyword evidence="7" id="KW-1185">Reference proteome</keyword>
<accession>A0A9R0I3X6</accession>
<dbReference type="GO" id="GO:0004674">
    <property type="term" value="F:protein serine/threonine kinase activity"/>
    <property type="evidence" value="ECO:0000318"/>
    <property type="project" value="GO_Central"/>
</dbReference>
<dbReference type="SMART" id="SM00220">
    <property type="entry name" value="S_TKc"/>
    <property type="match status" value="1"/>
</dbReference>
<keyword evidence="3 8" id="KW-0808">Transferase</keyword>
<keyword evidence="3 8" id="KW-0418">Kinase</keyword>
<reference evidence="8" key="2">
    <citation type="submission" date="2025-08" db="UniProtKB">
        <authorList>
            <consortium name="RefSeq"/>
        </authorList>
    </citation>
    <scope>IDENTIFICATION</scope>
    <source>
        <tissue evidence="8">Leaf</tissue>
    </source>
</reference>
<dbReference type="EC" id="2.7.11.1" evidence="1"/>
<comment type="catalytic activity">
    <reaction evidence="4">
        <text>L-threonyl-[protein] + ATP = O-phospho-L-threonyl-[protein] + ADP + H(+)</text>
        <dbReference type="Rhea" id="RHEA:46608"/>
        <dbReference type="Rhea" id="RHEA-COMP:11060"/>
        <dbReference type="Rhea" id="RHEA-COMP:11605"/>
        <dbReference type="ChEBI" id="CHEBI:15378"/>
        <dbReference type="ChEBI" id="CHEBI:30013"/>
        <dbReference type="ChEBI" id="CHEBI:30616"/>
        <dbReference type="ChEBI" id="CHEBI:61977"/>
        <dbReference type="ChEBI" id="CHEBI:456216"/>
        <dbReference type="EC" id="2.7.11.1"/>
    </reaction>
</comment>